<dbReference type="EMBL" id="LSFN01000002">
    <property type="protein sequence ID" value="OAB77677.1"/>
    <property type="molecule type" value="Genomic_DNA"/>
</dbReference>
<dbReference type="InterPro" id="IPR023524">
    <property type="entry name" value="Uncharacterised_SprT-like"/>
</dbReference>
<comment type="similarity">
    <text evidence="4">Belongs to the SprT family.</text>
</comment>
<dbReference type="STRING" id="1763538.LPB68_08235"/>
<dbReference type="Proteomes" id="UP000077134">
    <property type="component" value="Unassembled WGS sequence"/>
</dbReference>
<sequence>MGRNRKRIMKETMSNEELQVWVEDISIRCFGVPFLHKALFNRRLKSTGGRYFLKGHNIEINPHQLDNFGNEEVEKIIKHELCHYHLHLRGKGYRHRDPDFKQLLLQVGGSRYCQSLPGEKAKRALPYRYKLTCSRCGMEYLRKRKVDPKRYQCGKCSGSLRLSSMILP</sequence>
<feature type="domain" description="SprT-like" evidence="5">
    <location>
        <begin position="16"/>
        <end position="163"/>
    </location>
</feature>
<keyword evidence="3 4" id="KW-0862">Zinc</keyword>
<comment type="caution">
    <text evidence="6">The sequence shown here is derived from an EMBL/GenBank/DDBJ whole genome shotgun (WGS) entry which is preliminary data.</text>
</comment>
<feature type="active site" evidence="4">
    <location>
        <position position="80"/>
    </location>
</feature>
<evidence type="ECO:0000259" key="5">
    <source>
        <dbReference type="SMART" id="SM00731"/>
    </source>
</evidence>
<evidence type="ECO:0000313" key="7">
    <source>
        <dbReference type="Proteomes" id="UP000077134"/>
    </source>
</evidence>
<dbReference type="GO" id="GO:0005737">
    <property type="term" value="C:cytoplasm"/>
    <property type="evidence" value="ECO:0007669"/>
    <property type="project" value="UniProtKB-SubCell"/>
</dbReference>
<evidence type="ECO:0000256" key="1">
    <source>
        <dbReference type="ARBA" id="ARBA00022490"/>
    </source>
</evidence>
<keyword evidence="2 4" id="KW-0479">Metal-binding</keyword>
<protein>
    <recommendedName>
        <fullName evidence="4">Protein SprT-like</fullName>
    </recommendedName>
</protein>
<dbReference type="GO" id="GO:0008270">
    <property type="term" value="F:zinc ion binding"/>
    <property type="evidence" value="ECO:0007669"/>
    <property type="project" value="UniProtKB-UniRule"/>
</dbReference>
<feature type="binding site" evidence="4">
    <location>
        <position position="83"/>
    </location>
    <ligand>
        <name>Zn(2+)</name>
        <dbReference type="ChEBI" id="CHEBI:29105"/>
    </ligand>
</feature>
<reference evidence="6 7" key="1">
    <citation type="submission" date="2016-02" db="EMBL/GenBank/DDBJ databases">
        <title>Paenibacillus sp. LPB0068, isolated from Crassostrea gigas.</title>
        <authorList>
            <person name="Shin S.-K."/>
            <person name="Yi H."/>
        </authorList>
    </citation>
    <scope>NUCLEOTIDE SEQUENCE [LARGE SCALE GENOMIC DNA]</scope>
    <source>
        <strain evidence="6 7">LPB0068</strain>
    </source>
</reference>
<comment type="cofactor">
    <cofactor evidence="4">
        <name>Zn(2+)</name>
        <dbReference type="ChEBI" id="CHEBI:29105"/>
    </cofactor>
    <text evidence="4">Binds 1 zinc ion.</text>
</comment>
<dbReference type="AlphaFoldDB" id="A0A167GL53"/>
<dbReference type="Pfam" id="PF10263">
    <property type="entry name" value="SprT-like"/>
    <property type="match status" value="1"/>
</dbReference>
<dbReference type="NCBIfam" id="NF003339">
    <property type="entry name" value="PRK04351.1"/>
    <property type="match status" value="1"/>
</dbReference>
<name>A0A167GL53_9BACL</name>
<dbReference type="HAMAP" id="MF_00745">
    <property type="entry name" value="SprT_like"/>
    <property type="match status" value="1"/>
</dbReference>
<dbReference type="SMART" id="SM00731">
    <property type="entry name" value="SprT"/>
    <property type="match status" value="1"/>
</dbReference>
<evidence type="ECO:0000256" key="3">
    <source>
        <dbReference type="ARBA" id="ARBA00022833"/>
    </source>
</evidence>
<evidence type="ECO:0000256" key="2">
    <source>
        <dbReference type="ARBA" id="ARBA00022723"/>
    </source>
</evidence>
<comment type="subcellular location">
    <subcellularLocation>
        <location evidence="4">Cytoplasm</location>
    </subcellularLocation>
</comment>
<feature type="binding site" evidence="4">
    <location>
        <position position="79"/>
    </location>
    <ligand>
        <name>Zn(2+)</name>
        <dbReference type="ChEBI" id="CHEBI:29105"/>
    </ligand>
</feature>
<evidence type="ECO:0000313" key="6">
    <source>
        <dbReference type="EMBL" id="OAB77677.1"/>
    </source>
</evidence>
<gene>
    <name evidence="6" type="ORF">PNBC_01315</name>
</gene>
<keyword evidence="7" id="KW-1185">Reference proteome</keyword>
<accession>A0A167GL53</accession>
<dbReference type="GO" id="GO:0006950">
    <property type="term" value="P:response to stress"/>
    <property type="evidence" value="ECO:0007669"/>
    <property type="project" value="UniProtKB-ARBA"/>
</dbReference>
<dbReference type="InterPro" id="IPR006640">
    <property type="entry name" value="SprT-like_domain"/>
</dbReference>
<keyword evidence="1 4" id="KW-0963">Cytoplasm</keyword>
<proteinExistence type="inferred from homology"/>
<evidence type="ECO:0000256" key="4">
    <source>
        <dbReference type="HAMAP-Rule" id="MF_00745"/>
    </source>
</evidence>
<organism evidence="6 7">
    <name type="scientific">Paenibacillus crassostreae</name>
    <dbReference type="NCBI Taxonomy" id="1763538"/>
    <lineage>
        <taxon>Bacteria</taxon>
        <taxon>Bacillati</taxon>
        <taxon>Bacillota</taxon>
        <taxon>Bacilli</taxon>
        <taxon>Bacillales</taxon>
        <taxon>Paenibacillaceae</taxon>
        <taxon>Paenibacillus</taxon>
    </lineage>
</organism>